<protein>
    <submittedName>
        <fullName evidence="1">Uncharacterized protein</fullName>
    </submittedName>
</protein>
<reference evidence="1" key="1">
    <citation type="submission" date="2022-08" db="EMBL/GenBank/DDBJ databases">
        <title>Alicyclobacillus fastidiosus DSM 17978, complete genome.</title>
        <authorList>
            <person name="Wang Q."/>
            <person name="Cai R."/>
            <person name="Wang Z."/>
        </authorList>
    </citation>
    <scope>NUCLEOTIDE SEQUENCE</scope>
    <source>
        <strain evidence="1">DSM 17978</strain>
    </source>
</reference>
<dbReference type="RefSeq" id="WP_268003663.1">
    <property type="nucleotide sequence ID" value="NZ_CP104067.1"/>
</dbReference>
<organism evidence="1 2">
    <name type="scientific">Alicyclobacillus fastidiosus</name>
    <dbReference type="NCBI Taxonomy" id="392011"/>
    <lineage>
        <taxon>Bacteria</taxon>
        <taxon>Bacillati</taxon>
        <taxon>Bacillota</taxon>
        <taxon>Bacilli</taxon>
        <taxon>Bacillales</taxon>
        <taxon>Alicyclobacillaceae</taxon>
        <taxon>Alicyclobacillus</taxon>
    </lineage>
</organism>
<dbReference type="Proteomes" id="UP001164761">
    <property type="component" value="Chromosome"/>
</dbReference>
<evidence type="ECO:0000313" key="1">
    <source>
        <dbReference type="EMBL" id="WAH39766.1"/>
    </source>
</evidence>
<keyword evidence="2" id="KW-1185">Reference proteome</keyword>
<gene>
    <name evidence="1" type="ORF">NZD89_15265</name>
</gene>
<sequence>MDHDLGARFHRLHSCQVKWLDLTPYNHHERYALDGSVDRVANLSTRSTFASIRRYRMNIRYTAERKNSVMHKLAVVPVLTTVDVTLTEVKFGTTNDLSFCPVARVYVATADVPLRNVKVRLAEFVESLESKPLAATEVGLGPNSVCPAVENW</sequence>
<dbReference type="EMBL" id="CP104067">
    <property type="protein sequence ID" value="WAH39766.1"/>
    <property type="molecule type" value="Genomic_DNA"/>
</dbReference>
<proteinExistence type="predicted"/>
<accession>A0ABY6ZA77</accession>
<name>A0ABY6ZA77_9BACL</name>
<evidence type="ECO:0000313" key="2">
    <source>
        <dbReference type="Proteomes" id="UP001164761"/>
    </source>
</evidence>